<feature type="domain" description="NAD-dependent epimerase/dehydratase" evidence="1">
    <location>
        <begin position="12"/>
        <end position="224"/>
    </location>
</feature>
<protein>
    <recommendedName>
        <fullName evidence="1">NAD-dependent epimerase/dehydratase domain-containing protein</fullName>
    </recommendedName>
</protein>
<sequence length="339" mass="34849">MSSPPSPVTGTVLVAGGSGFIGSAVVGELAARAAAGGGPAVRVLARRAPSSRDAAVGHVRADLTRPGTLRGALAGVEVVVHAAAYVGRDAARCEAVNHGGTLALLEEARRAGVGHVVYVSTASVYGPGPHRGADEHALAPRPASPASMSRLRAERAVLDAGGTVLRPHLVYGAGDEWFIPALARLLTEVPAWPAGHASRSSLIAVGDLARGVAGLACAPSAADRSAVYHAAHPRPVAADRLLSALGRHLGFPVPRGDVPPGEHRGLVARAVPELSDHQYALLTVDHWYRAERLWSRTGEDPGPGFEARFAEAAHWYAARLAGRDRPRAGRGAGPGGRPG</sequence>
<organism evidence="2 3">
    <name type="scientific">Streptomyces tunisiensis</name>
    <dbReference type="NCBI Taxonomy" id="948699"/>
    <lineage>
        <taxon>Bacteria</taxon>
        <taxon>Bacillati</taxon>
        <taxon>Actinomycetota</taxon>
        <taxon>Actinomycetes</taxon>
        <taxon>Kitasatosporales</taxon>
        <taxon>Streptomycetaceae</taxon>
        <taxon>Streptomyces</taxon>
    </lineage>
</organism>
<dbReference type="EMBL" id="BAABBU010000015">
    <property type="protein sequence ID" value="GAA4137242.1"/>
    <property type="molecule type" value="Genomic_DNA"/>
</dbReference>
<dbReference type="Pfam" id="PF01370">
    <property type="entry name" value="Epimerase"/>
    <property type="match status" value="1"/>
</dbReference>
<name>A0ABP7YJY3_9ACTN</name>
<proteinExistence type="predicted"/>
<evidence type="ECO:0000259" key="1">
    <source>
        <dbReference type="Pfam" id="PF01370"/>
    </source>
</evidence>
<dbReference type="InterPro" id="IPR036291">
    <property type="entry name" value="NAD(P)-bd_dom_sf"/>
</dbReference>
<dbReference type="Gene3D" id="3.40.50.720">
    <property type="entry name" value="NAD(P)-binding Rossmann-like Domain"/>
    <property type="match status" value="1"/>
</dbReference>
<dbReference type="InterPro" id="IPR001509">
    <property type="entry name" value="Epimerase_deHydtase"/>
</dbReference>
<keyword evidence="3" id="KW-1185">Reference proteome</keyword>
<evidence type="ECO:0000313" key="3">
    <source>
        <dbReference type="Proteomes" id="UP001501845"/>
    </source>
</evidence>
<dbReference type="SUPFAM" id="SSF51735">
    <property type="entry name" value="NAD(P)-binding Rossmann-fold domains"/>
    <property type="match status" value="1"/>
</dbReference>
<evidence type="ECO:0000313" key="2">
    <source>
        <dbReference type="EMBL" id="GAA4137242.1"/>
    </source>
</evidence>
<dbReference type="PANTHER" id="PTHR43245">
    <property type="entry name" value="BIFUNCTIONAL POLYMYXIN RESISTANCE PROTEIN ARNA"/>
    <property type="match status" value="1"/>
</dbReference>
<comment type="caution">
    <text evidence="2">The sequence shown here is derived from an EMBL/GenBank/DDBJ whole genome shotgun (WGS) entry which is preliminary data.</text>
</comment>
<gene>
    <name evidence="2" type="ORF">GCM10022285_33210</name>
</gene>
<dbReference type="RefSeq" id="WP_346156747.1">
    <property type="nucleotide sequence ID" value="NZ_BAABBU010000015.1"/>
</dbReference>
<dbReference type="InterPro" id="IPR050177">
    <property type="entry name" value="Lipid_A_modif_metabolic_enz"/>
</dbReference>
<dbReference type="Proteomes" id="UP001501845">
    <property type="component" value="Unassembled WGS sequence"/>
</dbReference>
<accession>A0ABP7YJY3</accession>
<reference evidence="3" key="1">
    <citation type="journal article" date="2019" name="Int. J. Syst. Evol. Microbiol.">
        <title>The Global Catalogue of Microorganisms (GCM) 10K type strain sequencing project: providing services to taxonomists for standard genome sequencing and annotation.</title>
        <authorList>
            <consortium name="The Broad Institute Genomics Platform"/>
            <consortium name="The Broad Institute Genome Sequencing Center for Infectious Disease"/>
            <person name="Wu L."/>
            <person name="Ma J."/>
        </authorList>
    </citation>
    <scope>NUCLEOTIDE SEQUENCE [LARGE SCALE GENOMIC DNA]</scope>
    <source>
        <strain evidence="3">JCM 17589</strain>
    </source>
</reference>